<keyword evidence="5" id="KW-1185">Reference proteome</keyword>
<feature type="compositionally biased region" description="Low complexity" evidence="2">
    <location>
        <begin position="107"/>
        <end position="122"/>
    </location>
</feature>
<dbReference type="PANTHER" id="PTHR45964">
    <property type="entry name" value="WSCD FAMILY MEMBER CG9164"/>
    <property type="match status" value="1"/>
</dbReference>
<name>A0ABR1USD0_9PEZI</name>
<evidence type="ECO:0000256" key="2">
    <source>
        <dbReference type="SAM" id="MobiDB-lite"/>
    </source>
</evidence>
<dbReference type="GeneID" id="92092679"/>
<accession>A0ABR1USD0</accession>
<gene>
    <name evidence="4" type="ORF">PG994_008207</name>
</gene>
<evidence type="ECO:0000313" key="5">
    <source>
        <dbReference type="Proteomes" id="UP001480595"/>
    </source>
</evidence>
<evidence type="ECO:0000259" key="3">
    <source>
        <dbReference type="PROSITE" id="PS51212"/>
    </source>
</evidence>
<feature type="compositionally biased region" description="Low complexity" evidence="2">
    <location>
        <begin position="150"/>
        <end position="167"/>
    </location>
</feature>
<proteinExistence type="predicted"/>
<dbReference type="Pfam" id="PF01822">
    <property type="entry name" value="WSC"/>
    <property type="match status" value="1"/>
</dbReference>
<reference evidence="4 5" key="1">
    <citation type="submission" date="2023-01" db="EMBL/GenBank/DDBJ databases">
        <title>Analysis of 21 Apiospora genomes using comparative genomics revels a genus with tremendous synthesis potential of carbohydrate active enzymes and secondary metabolites.</title>
        <authorList>
            <person name="Sorensen T."/>
        </authorList>
    </citation>
    <scope>NUCLEOTIDE SEQUENCE [LARGE SCALE GENOMIC DNA]</scope>
    <source>
        <strain evidence="4 5">CBS 135458</strain>
    </source>
</reference>
<dbReference type="Proteomes" id="UP001480595">
    <property type="component" value="Unassembled WGS sequence"/>
</dbReference>
<dbReference type="PROSITE" id="PS51212">
    <property type="entry name" value="WSC"/>
    <property type="match status" value="1"/>
</dbReference>
<keyword evidence="1" id="KW-0677">Repeat</keyword>
<dbReference type="InterPro" id="IPR002889">
    <property type="entry name" value="WSC_carb-bd"/>
</dbReference>
<organism evidence="4 5">
    <name type="scientific">Apiospora phragmitis</name>
    <dbReference type="NCBI Taxonomy" id="2905665"/>
    <lineage>
        <taxon>Eukaryota</taxon>
        <taxon>Fungi</taxon>
        <taxon>Dikarya</taxon>
        <taxon>Ascomycota</taxon>
        <taxon>Pezizomycotina</taxon>
        <taxon>Sordariomycetes</taxon>
        <taxon>Xylariomycetidae</taxon>
        <taxon>Amphisphaeriales</taxon>
        <taxon>Apiosporaceae</taxon>
        <taxon>Apiospora</taxon>
    </lineage>
</organism>
<feature type="region of interest" description="Disordered" evidence="2">
    <location>
        <begin position="104"/>
        <end position="167"/>
    </location>
</feature>
<evidence type="ECO:0000256" key="1">
    <source>
        <dbReference type="ARBA" id="ARBA00022737"/>
    </source>
</evidence>
<comment type="caution">
    <text evidence="4">The sequence shown here is derived from an EMBL/GenBank/DDBJ whole genome shotgun (WGS) entry which is preliminary data.</text>
</comment>
<feature type="domain" description="WSC" evidence="3">
    <location>
        <begin position="4"/>
        <end position="101"/>
    </location>
</feature>
<dbReference type="SMART" id="SM00321">
    <property type="entry name" value="WSC"/>
    <property type="match status" value="1"/>
</dbReference>
<evidence type="ECO:0000313" key="4">
    <source>
        <dbReference type="EMBL" id="KAK8061841.1"/>
    </source>
</evidence>
<dbReference type="PANTHER" id="PTHR45964:SF5">
    <property type="entry name" value="WSCD FAMILY MEMBER CG9164"/>
    <property type="match status" value="1"/>
</dbReference>
<sequence length="167" mass="17204">MPDPFTLLGCFVDQSPNRTLAHTAFQGHDTNCALVCHDICNTPQYQATYFGLEYGTECYCGSGDLAAFPRAGSPAECNKPCPANASEMCGSDWRLSLYRILDTTVDPSSSPTATPGPSSTLPNDNSTTTTDRGHQRGSLCPSGSLGGAGDLSDAAATAAGSEGTSPG</sequence>
<dbReference type="InterPro" id="IPR051589">
    <property type="entry name" value="Sialate-O-sulfotransferase"/>
</dbReference>
<protein>
    <submittedName>
        <fullName evidence="4">WSC-domain-containing protein</fullName>
    </submittedName>
</protein>
<dbReference type="EMBL" id="JAQQWL010000008">
    <property type="protein sequence ID" value="KAK8061841.1"/>
    <property type="molecule type" value="Genomic_DNA"/>
</dbReference>
<dbReference type="RefSeq" id="XP_066715103.1">
    <property type="nucleotide sequence ID" value="XM_066859616.1"/>
</dbReference>